<dbReference type="InterPro" id="IPR014782">
    <property type="entry name" value="Peptidase_M1_dom"/>
</dbReference>
<dbReference type="InterPro" id="IPR045357">
    <property type="entry name" value="Aminopeptidase_N-like_N"/>
</dbReference>
<comment type="similarity">
    <text evidence="2 17">Belongs to the peptidase M1 family.</text>
</comment>
<dbReference type="HOGENOM" id="CLU_003705_2_2_1"/>
<reference evidence="21" key="2">
    <citation type="submission" date="2025-08" db="UniProtKB">
        <authorList>
            <consortium name="Ensembl"/>
        </authorList>
    </citation>
    <scope>IDENTIFICATION</scope>
</reference>
<dbReference type="InterPro" id="IPR027268">
    <property type="entry name" value="Peptidase_M4/M1_CTD_sf"/>
</dbReference>
<dbReference type="Gene3D" id="2.60.40.1910">
    <property type="match status" value="1"/>
</dbReference>
<dbReference type="SUPFAM" id="SSF63737">
    <property type="entry name" value="Leukotriene A4 hydrolase N-terminal domain"/>
    <property type="match status" value="1"/>
</dbReference>
<dbReference type="Gene3D" id="1.25.50.20">
    <property type="match status" value="1"/>
</dbReference>
<dbReference type="Pfam" id="PF01433">
    <property type="entry name" value="Peptidase_M1"/>
    <property type="match status" value="1"/>
</dbReference>
<feature type="site" description="Transition state stabilizer" evidence="16">
    <location>
        <position position="465"/>
    </location>
</feature>
<evidence type="ECO:0000256" key="8">
    <source>
        <dbReference type="ARBA" id="ARBA00022833"/>
    </source>
</evidence>
<dbReference type="FunFam" id="2.60.40.1910:FF:000006">
    <property type="entry name" value="Aminopeptidase"/>
    <property type="match status" value="1"/>
</dbReference>
<dbReference type="InterPro" id="IPR024571">
    <property type="entry name" value="ERAP1-like_C_dom"/>
</dbReference>
<evidence type="ECO:0000259" key="19">
    <source>
        <dbReference type="Pfam" id="PF11838"/>
    </source>
</evidence>
<evidence type="ECO:0000313" key="22">
    <source>
        <dbReference type="Proteomes" id="UP000018468"/>
    </source>
</evidence>
<dbReference type="InterPro" id="IPR034016">
    <property type="entry name" value="M1_APN-typ"/>
</dbReference>
<dbReference type="STRING" id="7918.ENSLOCP00000017812"/>
<evidence type="ECO:0000256" key="5">
    <source>
        <dbReference type="ARBA" id="ARBA00022692"/>
    </source>
</evidence>
<comment type="cofactor">
    <cofactor evidence="15 17">
        <name>Zn(2+)</name>
        <dbReference type="ChEBI" id="CHEBI:29105"/>
    </cofactor>
    <text evidence="15 17">Binds 1 zinc ion per subunit.</text>
</comment>
<evidence type="ECO:0000256" key="10">
    <source>
        <dbReference type="ARBA" id="ARBA00022989"/>
    </source>
</evidence>
<evidence type="ECO:0000256" key="15">
    <source>
        <dbReference type="PIRSR" id="PIRSR634016-3"/>
    </source>
</evidence>
<organism evidence="21 22">
    <name type="scientific">Lepisosteus oculatus</name>
    <name type="common">Spotted gar</name>
    <dbReference type="NCBI Taxonomy" id="7918"/>
    <lineage>
        <taxon>Eukaryota</taxon>
        <taxon>Metazoa</taxon>
        <taxon>Chordata</taxon>
        <taxon>Craniata</taxon>
        <taxon>Vertebrata</taxon>
        <taxon>Euteleostomi</taxon>
        <taxon>Actinopterygii</taxon>
        <taxon>Neopterygii</taxon>
        <taxon>Holostei</taxon>
        <taxon>Semionotiformes</taxon>
        <taxon>Lepisosteidae</taxon>
        <taxon>Lepisosteus</taxon>
    </lineage>
</organism>
<dbReference type="GO" id="GO:0005615">
    <property type="term" value="C:extracellular space"/>
    <property type="evidence" value="ECO:0000318"/>
    <property type="project" value="GO_Central"/>
</dbReference>
<keyword evidence="8 15" id="KW-0862">Zinc</keyword>
<dbReference type="eggNOG" id="KOG1046">
    <property type="taxonomic scope" value="Eukaryota"/>
</dbReference>
<keyword evidence="3 17" id="KW-0031">Aminopeptidase</keyword>
<dbReference type="InterPro" id="IPR050344">
    <property type="entry name" value="Peptidase_M1_aminopeptidases"/>
</dbReference>
<keyword evidence="11 17" id="KW-0482">Metalloprotease</keyword>
<dbReference type="GO" id="GO:0006508">
    <property type="term" value="P:proteolysis"/>
    <property type="evidence" value="ECO:0000318"/>
    <property type="project" value="GO_Central"/>
</dbReference>
<dbReference type="GeneTree" id="ENSGT00940000154876"/>
<keyword evidence="6 15" id="KW-0479">Metal-binding</keyword>
<proteinExistence type="inferred from homology"/>
<keyword evidence="4 17" id="KW-0645">Protease</keyword>
<dbReference type="AlphaFoldDB" id="W5NB03"/>
<evidence type="ECO:0000256" key="4">
    <source>
        <dbReference type="ARBA" id="ARBA00022670"/>
    </source>
</evidence>
<dbReference type="InterPro" id="IPR042097">
    <property type="entry name" value="Aminopeptidase_N-like_N_sf"/>
</dbReference>
<feature type="domain" description="Aminopeptidase N-like N-terminal" evidence="20">
    <location>
        <begin position="76"/>
        <end position="267"/>
    </location>
</feature>
<dbReference type="GO" id="GO:0043171">
    <property type="term" value="P:peptide catabolic process"/>
    <property type="evidence" value="ECO:0000318"/>
    <property type="project" value="GO_Central"/>
</dbReference>
<dbReference type="Proteomes" id="UP000018468">
    <property type="component" value="Linkage group LG3"/>
</dbReference>
<keyword evidence="10 17" id="KW-1133">Transmembrane helix</keyword>
<evidence type="ECO:0000259" key="18">
    <source>
        <dbReference type="Pfam" id="PF01433"/>
    </source>
</evidence>
<comment type="subcellular location">
    <subcellularLocation>
        <location evidence="1">Membrane</location>
        <topology evidence="1">Single-pass type II membrane protein</topology>
    </subcellularLocation>
</comment>
<feature type="binding site" evidence="15">
    <location>
        <position position="376"/>
    </location>
    <ligand>
        <name>Zn(2+)</name>
        <dbReference type="ChEBI" id="CHEBI:29105"/>
        <note>catalytic</note>
    </ligand>
</feature>
<evidence type="ECO:0000256" key="9">
    <source>
        <dbReference type="ARBA" id="ARBA00022968"/>
    </source>
</evidence>
<feature type="binding site" evidence="15">
    <location>
        <position position="399"/>
    </location>
    <ligand>
        <name>Zn(2+)</name>
        <dbReference type="ChEBI" id="CHEBI:29105"/>
        <note>catalytic</note>
    </ligand>
</feature>
<name>W5NB03_LEPOC</name>
<dbReference type="FunFam" id="1.25.50.20:FF:000012">
    <property type="entry name" value="Aminopeptidase N"/>
    <property type="match status" value="1"/>
</dbReference>
<accession>W5NB03</accession>
<evidence type="ECO:0000259" key="20">
    <source>
        <dbReference type="Pfam" id="PF17900"/>
    </source>
</evidence>
<reference evidence="22" key="1">
    <citation type="submission" date="2011-12" db="EMBL/GenBank/DDBJ databases">
        <title>The Draft Genome of Lepisosteus oculatus.</title>
        <authorList>
            <consortium name="The Broad Institute Genome Assembly &amp; Analysis Group"/>
            <consortium name="Computational R&amp;D Group"/>
            <consortium name="and Sequencing Platform"/>
            <person name="Di Palma F."/>
            <person name="Alfoldi J."/>
            <person name="Johnson J."/>
            <person name="Berlin A."/>
            <person name="Gnerre S."/>
            <person name="Jaffe D."/>
            <person name="MacCallum I."/>
            <person name="Young S."/>
            <person name="Walker B.J."/>
            <person name="Lander E.S."/>
            <person name="Lindblad-Toh K."/>
        </authorList>
    </citation>
    <scope>NUCLEOTIDE SEQUENCE [LARGE SCALE GENOMIC DNA]</scope>
</reference>
<dbReference type="PANTHER" id="PTHR11533">
    <property type="entry name" value="PROTEASE M1 ZINC METALLOPROTEASE"/>
    <property type="match status" value="1"/>
</dbReference>
<evidence type="ECO:0000256" key="14">
    <source>
        <dbReference type="PIRSR" id="PIRSR634016-1"/>
    </source>
</evidence>
<evidence type="ECO:0000256" key="13">
    <source>
        <dbReference type="ARBA" id="ARBA00023180"/>
    </source>
</evidence>
<dbReference type="Pfam" id="PF17900">
    <property type="entry name" value="Peptidase_M1_N"/>
    <property type="match status" value="1"/>
</dbReference>
<dbReference type="FunFam" id="1.10.390.10:FF:000016">
    <property type="entry name" value="Glutamyl aminopeptidase"/>
    <property type="match status" value="1"/>
</dbReference>
<dbReference type="EC" id="3.4.11.-" evidence="17"/>
<feature type="domain" description="Peptidase M1 membrane alanine aminopeptidase" evidence="18">
    <location>
        <begin position="304"/>
        <end position="531"/>
    </location>
</feature>
<keyword evidence="13" id="KW-0325">Glycoprotein</keyword>
<evidence type="ECO:0000256" key="2">
    <source>
        <dbReference type="ARBA" id="ARBA00010136"/>
    </source>
</evidence>
<dbReference type="PRINTS" id="PR00756">
    <property type="entry name" value="ALADIPTASE"/>
</dbReference>
<feature type="active site" description="Proton acceptor" evidence="14">
    <location>
        <position position="377"/>
    </location>
</feature>
<feature type="transmembrane region" description="Helical" evidence="17">
    <location>
        <begin position="12"/>
        <end position="39"/>
    </location>
</feature>
<keyword evidence="12 17" id="KW-0472">Membrane</keyword>
<dbReference type="Bgee" id="ENSLOCG00000014462">
    <property type="expression patterns" value="Expressed in intestine and 5 other cell types or tissues"/>
</dbReference>
<evidence type="ECO:0000256" key="7">
    <source>
        <dbReference type="ARBA" id="ARBA00022801"/>
    </source>
</evidence>
<dbReference type="Pfam" id="PF11838">
    <property type="entry name" value="ERAP1_C"/>
    <property type="match status" value="1"/>
</dbReference>
<dbReference type="SUPFAM" id="SSF55486">
    <property type="entry name" value="Metalloproteases ('zincins'), catalytic domain"/>
    <property type="match status" value="1"/>
</dbReference>
<dbReference type="FunFam" id="2.60.40.1730:FF:000001">
    <property type="entry name" value="Leucyl-cystinyl aminopeptidase"/>
    <property type="match status" value="1"/>
</dbReference>
<evidence type="ECO:0000256" key="1">
    <source>
        <dbReference type="ARBA" id="ARBA00004606"/>
    </source>
</evidence>
<evidence type="ECO:0000313" key="21">
    <source>
        <dbReference type="Ensembl" id="ENSLOCP00000017812.1"/>
    </source>
</evidence>
<sequence length="956" mass="109125">GSRDADMSKGFYISKAFAVAGLVVTASAAASIVVMVIVFQQQILRRPPTPPSFPATTRAPTVDTRDMMRLPSSLRPESYRVVLQVHLFPDPNSTFHFTGNSTVQFRCLQPTRQIVLHSHKLNLTQLASQYALLTGHTANTPRVVQSILRPETQFLEILLDRELEEGKTYELYTQFAGDLADDLTGFYRSEYTENGEQRYIAATQMQPTDARRVFPCFDEPAMKAVFNITLIHPKETKALSNTASQTTQNNDYFITEFIPTPRMSTYLLAFVVCDFDYFEIGPNMKITLKIWARPDAINAGHAAYAGNITLKIVEFFEDYYGVPIPLSKLDQIALPDFGAGAMENWGLITYRETALLYDPEVSSTGNKEWIATVISHELAHQWFGNLVTMKWWNDLWLNEGFATYVSYLGANHIEPTWNIKDLMVLNEIQSVFQVDSLATSHPLSSREVDVNTPDEISELFDSITYSKGAALLRMMSEFLSEKVFRAGTKTYLEAFKYNTTVNKNLWEHLQKAADEHKLQLKVGVEAIMRTWTEQMGYPVVTINTTDGRASQQHFLIDPETAPPQPSKAGYKWHIPMTLMKSGKQGQKMLFYETGSFPDFQCKDTEWLLANIDCAGYYRVNYDSNNWNKLLQQLENSHTVIPVINRAQLIDDAFNLARAKHINTTLALDTTKFLSNETEYIPWQSALNNLDYFFLMFDRSEVYGPLQAYIRKQVIPLYNYFENITANWTRIPDNHIDQYNQVNAISVACSNGVPECQEMASGLFKQWMMNSSANPIHPNLKSSVYCSAIAAGGEREWNFAWEMFQNTTVASERDKLRYALSCSRKIWILSRYLEYTLDPEKIRKMDTTSTINYIARNVAGQSLAWDFVRAKWSFLHGEYGGGIMSFGSLIDGVTQRFSTEFELEELENFKRQHEETGFGSAARALEQALERTKANIRWVKQTKASVLAWFRRESGDY</sequence>
<dbReference type="GO" id="GO:0008270">
    <property type="term" value="F:zinc ion binding"/>
    <property type="evidence" value="ECO:0007669"/>
    <property type="project" value="UniProtKB-UniRule"/>
</dbReference>
<dbReference type="Gene3D" id="2.60.40.1730">
    <property type="entry name" value="tricorn interacting facor f3 domain"/>
    <property type="match status" value="1"/>
</dbReference>
<evidence type="ECO:0000256" key="17">
    <source>
        <dbReference type="RuleBase" id="RU364040"/>
    </source>
</evidence>
<keyword evidence="7 17" id="KW-0378">Hydrolase</keyword>
<dbReference type="GO" id="GO:0005886">
    <property type="term" value="C:plasma membrane"/>
    <property type="evidence" value="ECO:0000318"/>
    <property type="project" value="GO_Central"/>
</dbReference>
<evidence type="ECO:0000256" key="11">
    <source>
        <dbReference type="ARBA" id="ARBA00023049"/>
    </source>
</evidence>
<dbReference type="InParanoid" id="W5NB03"/>
<evidence type="ECO:0000256" key="16">
    <source>
        <dbReference type="PIRSR" id="PIRSR634016-4"/>
    </source>
</evidence>
<dbReference type="GO" id="GO:0070006">
    <property type="term" value="F:metalloaminopeptidase activity"/>
    <property type="evidence" value="ECO:0000318"/>
    <property type="project" value="GO_Central"/>
</dbReference>
<keyword evidence="5 17" id="KW-0812">Transmembrane</keyword>
<feature type="binding site" evidence="15">
    <location>
        <position position="380"/>
    </location>
    <ligand>
        <name>Zn(2+)</name>
        <dbReference type="ChEBI" id="CHEBI:29105"/>
        <note>catalytic</note>
    </ligand>
</feature>
<dbReference type="PANTHER" id="PTHR11533:SF259">
    <property type="entry name" value="AMINOPEPTIDASE"/>
    <property type="match status" value="1"/>
</dbReference>
<keyword evidence="9" id="KW-0735">Signal-anchor</keyword>
<feature type="domain" description="ERAP1-like C-terminal" evidence="19">
    <location>
        <begin position="606"/>
        <end position="932"/>
    </location>
</feature>
<protein>
    <recommendedName>
        <fullName evidence="17">Aminopeptidase</fullName>
        <ecNumber evidence="17">3.4.11.-</ecNumber>
    </recommendedName>
</protein>
<dbReference type="OMA" id="DAWIETS"/>
<evidence type="ECO:0000256" key="12">
    <source>
        <dbReference type="ARBA" id="ARBA00023136"/>
    </source>
</evidence>
<keyword evidence="22" id="KW-1185">Reference proteome</keyword>
<dbReference type="CDD" id="cd09601">
    <property type="entry name" value="M1_APN-Q_like"/>
    <property type="match status" value="1"/>
</dbReference>
<dbReference type="Ensembl" id="ENSLOCT00000017844.1">
    <property type="protein sequence ID" value="ENSLOCP00000017812.1"/>
    <property type="gene ID" value="ENSLOCG00000014462.1"/>
</dbReference>
<evidence type="ECO:0000256" key="6">
    <source>
        <dbReference type="ARBA" id="ARBA00022723"/>
    </source>
</evidence>
<dbReference type="InterPro" id="IPR001930">
    <property type="entry name" value="Peptidase_M1"/>
</dbReference>
<reference evidence="21" key="3">
    <citation type="submission" date="2025-09" db="UniProtKB">
        <authorList>
            <consortium name="Ensembl"/>
        </authorList>
    </citation>
    <scope>IDENTIFICATION</scope>
</reference>
<dbReference type="EMBL" id="AHAT01005017">
    <property type="status" value="NOT_ANNOTATED_CDS"/>
    <property type="molecule type" value="Genomic_DNA"/>
</dbReference>
<dbReference type="Gene3D" id="1.10.390.10">
    <property type="entry name" value="Neutral Protease Domain 2"/>
    <property type="match status" value="1"/>
</dbReference>
<evidence type="ECO:0000256" key="3">
    <source>
        <dbReference type="ARBA" id="ARBA00022438"/>
    </source>
</evidence>